<dbReference type="WBParaSite" id="PSAMB.scaffold17832size1049.g37417.t1">
    <property type="protein sequence ID" value="PSAMB.scaffold17832size1049.g37417.t1"/>
    <property type="gene ID" value="PSAMB.scaffold17832size1049.g37417"/>
</dbReference>
<dbReference type="Proteomes" id="UP000887566">
    <property type="component" value="Unplaced"/>
</dbReference>
<sequence>MKFTGKKLISPSTTRWNITFLVLERLLDVKDAVIAVCTEQDWLASVAFEWTNISKFRDLLRPFFELTNFIQGDKVATVSRIIPSLEDLKKHLLMPAFISFAPVPEQLTIQLNERFSKYLDGDDLTYIIATMFDPLMSQYLTPEQYEMGKKAVERLAVAKALEMSTNAGTEISASAASSSSVQLPFSTLAPRRTVWQTSEELSDVQQQLLLYIQILDTQKSVDADAFKFWA</sequence>
<accession>A0A914VBN3</accession>
<evidence type="ECO:0000313" key="1">
    <source>
        <dbReference type="Proteomes" id="UP000887566"/>
    </source>
</evidence>
<evidence type="ECO:0000313" key="2">
    <source>
        <dbReference type="WBParaSite" id="PSAMB.scaffold17832size1049.g37417.t1"/>
    </source>
</evidence>
<dbReference type="InterPro" id="IPR012337">
    <property type="entry name" value="RNaseH-like_sf"/>
</dbReference>
<dbReference type="SUPFAM" id="SSF53098">
    <property type="entry name" value="Ribonuclease H-like"/>
    <property type="match status" value="1"/>
</dbReference>
<proteinExistence type="predicted"/>
<keyword evidence="1" id="KW-1185">Reference proteome</keyword>
<organism evidence="1 2">
    <name type="scientific">Plectus sambesii</name>
    <dbReference type="NCBI Taxonomy" id="2011161"/>
    <lineage>
        <taxon>Eukaryota</taxon>
        <taxon>Metazoa</taxon>
        <taxon>Ecdysozoa</taxon>
        <taxon>Nematoda</taxon>
        <taxon>Chromadorea</taxon>
        <taxon>Plectida</taxon>
        <taxon>Plectina</taxon>
        <taxon>Plectoidea</taxon>
        <taxon>Plectidae</taxon>
        <taxon>Plectus</taxon>
    </lineage>
</organism>
<reference evidence="2" key="1">
    <citation type="submission" date="2022-11" db="UniProtKB">
        <authorList>
            <consortium name="WormBaseParasite"/>
        </authorList>
    </citation>
    <scope>IDENTIFICATION</scope>
</reference>
<protein>
    <submittedName>
        <fullName evidence="2">Uncharacterized protein</fullName>
    </submittedName>
</protein>
<name>A0A914VBN3_9BILA</name>
<dbReference type="AlphaFoldDB" id="A0A914VBN3"/>